<evidence type="ECO:0000313" key="2">
    <source>
        <dbReference type="Proteomes" id="UP001177003"/>
    </source>
</evidence>
<dbReference type="EMBL" id="OX465086">
    <property type="protein sequence ID" value="CAI9261474.1"/>
    <property type="molecule type" value="Genomic_DNA"/>
</dbReference>
<protein>
    <submittedName>
        <fullName evidence="1">Uncharacterized protein</fullName>
    </submittedName>
</protein>
<dbReference type="Proteomes" id="UP001177003">
    <property type="component" value="Chromosome 0"/>
</dbReference>
<name>A0AA35V420_LACSI</name>
<reference evidence="1" key="1">
    <citation type="submission" date="2023-04" db="EMBL/GenBank/DDBJ databases">
        <authorList>
            <person name="Vijverberg K."/>
            <person name="Xiong W."/>
            <person name="Schranz E."/>
        </authorList>
    </citation>
    <scope>NUCLEOTIDE SEQUENCE</scope>
</reference>
<evidence type="ECO:0000313" key="1">
    <source>
        <dbReference type="EMBL" id="CAI9261474.1"/>
    </source>
</evidence>
<gene>
    <name evidence="1" type="ORF">LSALG_LOCUS2262</name>
</gene>
<keyword evidence="2" id="KW-1185">Reference proteome</keyword>
<sequence>MLMTMKQYKILNQKLNSIIQSQADLGGGSSISSMEVDSMLKMCESRIIAKVSGMLKASETMLMEKVDYSYQTTDLRLKNQRSNFLGEVKDLRSVAKERHVLFVQDIKKVRDDVNLKIQELHEQMNKEIIYVQHDYASLHQKVDIICDVVTKFVKMYEGLSPQIAQISKSEAENFEGVMKLLKELKEISTKQFEAILNKKLAPLLRISSLLPATTAPPVFTGVQGGKRKSTEEEAKIVGKVYSSSIPSTKPMFVSAQPVTSTVVTTLSTTRTISKGIVIGKPLESVTPQNR</sequence>
<organism evidence="1 2">
    <name type="scientific">Lactuca saligna</name>
    <name type="common">Willowleaf lettuce</name>
    <dbReference type="NCBI Taxonomy" id="75948"/>
    <lineage>
        <taxon>Eukaryota</taxon>
        <taxon>Viridiplantae</taxon>
        <taxon>Streptophyta</taxon>
        <taxon>Embryophyta</taxon>
        <taxon>Tracheophyta</taxon>
        <taxon>Spermatophyta</taxon>
        <taxon>Magnoliopsida</taxon>
        <taxon>eudicotyledons</taxon>
        <taxon>Gunneridae</taxon>
        <taxon>Pentapetalae</taxon>
        <taxon>asterids</taxon>
        <taxon>campanulids</taxon>
        <taxon>Asterales</taxon>
        <taxon>Asteraceae</taxon>
        <taxon>Cichorioideae</taxon>
        <taxon>Cichorieae</taxon>
        <taxon>Lactucinae</taxon>
        <taxon>Lactuca</taxon>
    </lineage>
</organism>
<dbReference type="AlphaFoldDB" id="A0AA35V420"/>
<accession>A0AA35V420</accession>
<proteinExistence type="predicted"/>